<dbReference type="EMBL" id="JACEFO010002102">
    <property type="protein sequence ID" value="KAF8683929.1"/>
    <property type="molecule type" value="Genomic_DNA"/>
</dbReference>
<accession>A0A835ECX9</accession>
<evidence type="ECO:0000313" key="2">
    <source>
        <dbReference type="EMBL" id="KAF8683929.1"/>
    </source>
</evidence>
<protein>
    <submittedName>
        <fullName evidence="2">Uncharacterized protein</fullName>
    </submittedName>
</protein>
<name>A0A835ECX9_9POAL</name>
<gene>
    <name evidence="2" type="ORF">HU200_044876</name>
</gene>
<sequence>MNHLNHCSRWPRWTRSLVSMPCEHLQLTRLLDCRRAPLHLMETREQQEYHRKCKIEHTYREESCQMQAGKLFMSLPRASSSRLPLGKLTKKKKHCRKMSPNISSAHKEERLQESSM</sequence>
<dbReference type="Proteomes" id="UP000636709">
    <property type="component" value="Unassembled WGS sequence"/>
</dbReference>
<evidence type="ECO:0000256" key="1">
    <source>
        <dbReference type="SAM" id="MobiDB-lite"/>
    </source>
</evidence>
<feature type="region of interest" description="Disordered" evidence="1">
    <location>
        <begin position="89"/>
        <end position="116"/>
    </location>
</feature>
<comment type="caution">
    <text evidence="2">The sequence shown here is derived from an EMBL/GenBank/DDBJ whole genome shotgun (WGS) entry which is preliminary data.</text>
</comment>
<proteinExistence type="predicted"/>
<organism evidence="2 3">
    <name type="scientific">Digitaria exilis</name>
    <dbReference type="NCBI Taxonomy" id="1010633"/>
    <lineage>
        <taxon>Eukaryota</taxon>
        <taxon>Viridiplantae</taxon>
        <taxon>Streptophyta</taxon>
        <taxon>Embryophyta</taxon>
        <taxon>Tracheophyta</taxon>
        <taxon>Spermatophyta</taxon>
        <taxon>Magnoliopsida</taxon>
        <taxon>Liliopsida</taxon>
        <taxon>Poales</taxon>
        <taxon>Poaceae</taxon>
        <taxon>PACMAD clade</taxon>
        <taxon>Panicoideae</taxon>
        <taxon>Panicodae</taxon>
        <taxon>Paniceae</taxon>
        <taxon>Anthephorinae</taxon>
        <taxon>Digitaria</taxon>
    </lineage>
</organism>
<dbReference type="AlphaFoldDB" id="A0A835ECX9"/>
<feature type="compositionally biased region" description="Basic and acidic residues" evidence="1">
    <location>
        <begin position="105"/>
        <end position="116"/>
    </location>
</feature>
<reference evidence="2" key="1">
    <citation type="submission" date="2020-07" db="EMBL/GenBank/DDBJ databases">
        <title>Genome sequence and genetic diversity analysis of an under-domesticated orphan crop, white fonio (Digitaria exilis).</title>
        <authorList>
            <person name="Bennetzen J.L."/>
            <person name="Chen S."/>
            <person name="Ma X."/>
            <person name="Wang X."/>
            <person name="Yssel A.E.J."/>
            <person name="Chaluvadi S.R."/>
            <person name="Johnson M."/>
            <person name="Gangashetty P."/>
            <person name="Hamidou F."/>
            <person name="Sanogo M.D."/>
            <person name="Zwaenepoel A."/>
            <person name="Wallace J."/>
            <person name="Van De Peer Y."/>
            <person name="Van Deynze A."/>
        </authorList>
    </citation>
    <scope>NUCLEOTIDE SEQUENCE</scope>
    <source>
        <tissue evidence="2">Leaves</tissue>
    </source>
</reference>
<evidence type="ECO:0000313" key="3">
    <source>
        <dbReference type="Proteomes" id="UP000636709"/>
    </source>
</evidence>
<keyword evidence="3" id="KW-1185">Reference proteome</keyword>